<dbReference type="GO" id="GO:0006357">
    <property type="term" value="P:regulation of transcription by RNA polymerase II"/>
    <property type="evidence" value="ECO:0007669"/>
    <property type="project" value="InterPro"/>
</dbReference>
<dbReference type="PANTHER" id="PTHR28270:SF1">
    <property type="entry name" value="MEDIATOR OF RNA POLYMERASE II TRANSCRIPTION SUBUNIT 19"/>
    <property type="match status" value="1"/>
</dbReference>
<evidence type="ECO:0000313" key="11">
    <source>
        <dbReference type="Proteomes" id="UP001304243"/>
    </source>
</evidence>
<dbReference type="InterPro" id="IPR013942">
    <property type="entry name" value="Mediator_Med19_fun"/>
</dbReference>
<evidence type="ECO:0000256" key="5">
    <source>
        <dbReference type="ARBA" id="ARBA00023159"/>
    </source>
</evidence>
<keyword evidence="6" id="KW-0804">Transcription</keyword>
<comment type="similarity">
    <text evidence="2">Belongs to the Mediator complex subunit 19 family.</text>
</comment>
<gene>
    <name evidence="10" type="ORF">ATC70_007390</name>
</gene>
<name>A0AAN7D713_9FUNG</name>
<evidence type="ECO:0000256" key="1">
    <source>
        <dbReference type="ARBA" id="ARBA00004123"/>
    </source>
</evidence>
<keyword evidence="5" id="KW-0010">Activator</keyword>
<dbReference type="PANTHER" id="PTHR28270">
    <property type="entry name" value="MEDIATOR OF RNA POLYMERASE II TRANSCRIPTION SUBUNIT 19"/>
    <property type="match status" value="1"/>
</dbReference>
<feature type="compositionally biased region" description="Basic and acidic residues" evidence="9">
    <location>
        <begin position="159"/>
        <end position="168"/>
    </location>
</feature>
<evidence type="ECO:0000256" key="8">
    <source>
        <dbReference type="ARBA" id="ARBA00032018"/>
    </source>
</evidence>
<dbReference type="EMBL" id="JASEJX010000039">
    <property type="protein sequence ID" value="KAK4509040.1"/>
    <property type="molecule type" value="Genomic_DNA"/>
</dbReference>
<organism evidence="10 11">
    <name type="scientific">Mucor velutinosus</name>
    <dbReference type="NCBI Taxonomy" id="708070"/>
    <lineage>
        <taxon>Eukaryota</taxon>
        <taxon>Fungi</taxon>
        <taxon>Fungi incertae sedis</taxon>
        <taxon>Mucoromycota</taxon>
        <taxon>Mucoromycotina</taxon>
        <taxon>Mucoromycetes</taxon>
        <taxon>Mucorales</taxon>
        <taxon>Mucorineae</taxon>
        <taxon>Mucoraceae</taxon>
        <taxon>Mucor</taxon>
    </lineage>
</organism>
<feature type="compositionally biased region" description="Basic residues" evidence="9">
    <location>
        <begin position="146"/>
        <end position="158"/>
    </location>
</feature>
<proteinExistence type="inferred from homology"/>
<evidence type="ECO:0000256" key="7">
    <source>
        <dbReference type="ARBA" id="ARBA00023242"/>
    </source>
</evidence>
<protein>
    <recommendedName>
        <fullName evidence="3">Mediator of RNA polymerase II transcription subunit 19</fullName>
    </recommendedName>
    <alternativeName>
        <fullName evidence="8">Mediator complex subunit 19</fullName>
    </alternativeName>
</protein>
<accession>A0AAN7D713</accession>
<comment type="subcellular location">
    <subcellularLocation>
        <location evidence="1">Nucleus</location>
    </subcellularLocation>
</comment>
<evidence type="ECO:0000256" key="2">
    <source>
        <dbReference type="ARBA" id="ARBA00009259"/>
    </source>
</evidence>
<keyword evidence="7" id="KW-0539">Nucleus</keyword>
<dbReference type="GeneID" id="89951076"/>
<dbReference type="GO" id="GO:0003712">
    <property type="term" value="F:transcription coregulator activity"/>
    <property type="evidence" value="ECO:0007669"/>
    <property type="project" value="InterPro"/>
</dbReference>
<evidence type="ECO:0000256" key="6">
    <source>
        <dbReference type="ARBA" id="ARBA00023163"/>
    </source>
</evidence>
<evidence type="ECO:0000256" key="9">
    <source>
        <dbReference type="SAM" id="MobiDB-lite"/>
    </source>
</evidence>
<reference evidence="10 11" key="1">
    <citation type="submission" date="2022-11" db="EMBL/GenBank/DDBJ databases">
        <title>Mucor velutinosus strain NIH1002 WGS.</title>
        <authorList>
            <person name="Subramanian P."/>
            <person name="Mullikin J.C."/>
            <person name="Segre J.A."/>
            <person name="Zelazny A.M."/>
        </authorList>
    </citation>
    <scope>NUCLEOTIDE SEQUENCE [LARGE SCALE GENOMIC DNA]</scope>
    <source>
        <strain evidence="10 11">NIH1002</strain>
    </source>
</reference>
<comment type="caution">
    <text evidence="10">The sequence shown here is derived from an EMBL/GenBank/DDBJ whole genome shotgun (WGS) entry which is preliminary data.</text>
</comment>
<evidence type="ECO:0000256" key="4">
    <source>
        <dbReference type="ARBA" id="ARBA00023015"/>
    </source>
</evidence>
<dbReference type="AlphaFoldDB" id="A0AAN7D713"/>
<feature type="region of interest" description="Disordered" evidence="9">
    <location>
        <begin position="129"/>
        <end position="187"/>
    </location>
</feature>
<keyword evidence="11" id="KW-1185">Reference proteome</keyword>
<dbReference type="GO" id="GO:0070847">
    <property type="term" value="C:core mediator complex"/>
    <property type="evidence" value="ECO:0007669"/>
    <property type="project" value="TreeGrafter"/>
</dbReference>
<evidence type="ECO:0000256" key="3">
    <source>
        <dbReference type="ARBA" id="ARBA00019615"/>
    </source>
</evidence>
<keyword evidence="4" id="KW-0805">Transcription regulation</keyword>
<dbReference type="GO" id="GO:0016592">
    <property type="term" value="C:mediator complex"/>
    <property type="evidence" value="ECO:0007669"/>
    <property type="project" value="InterPro"/>
</dbReference>
<sequence length="187" mass="20817">MANETKKAPTLIGSQDLLTYFNLIPIYNKIVKPYPPPNRAAGLNPTLFPYISDLPGRMDMEPDGYLLRLLRDPQAVENGPEIRPLDAETLRDAFSLKEGPVPGFDASILGTDDTGNNTGGNGYISTYVGGGGDQYGQSHDADHGERRHKKKKKKRRHGHEHDGEDGHEHRKKKKKKKNIDMGIVESF</sequence>
<dbReference type="RefSeq" id="XP_064675706.1">
    <property type="nucleotide sequence ID" value="XM_064826649.1"/>
</dbReference>
<evidence type="ECO:0000313" key="10">
    <source>
        <dbReference type="EMBL" id="KAK4509040.1"/>
    </source>
</evidence>
<dbReference type="Proteomes" id="UP001304243">
    <property type="component" value="Unassembled WGS sequence"/>
</dbReference>